<accession>A0A4S8KTA7</accession>
<dbReference type="SUPFAM" id="SSF51735">
    <property type="entry name" value="NAD(P)-binding Rossmann-fold domains"/>
    <property type="match status" value="1"/>
</dbReference>
<dbReference type="AlphaFoldDB" id="A0A4S8KTA7"/>
<dbReference type="GO" id="GO:0004029">
    <property type="term" value="F:aldehyde dehydrogenase (NAD+) activity"/>
    <property type="evidence" value="ECO:0007669"/>
    <property type="project" value="TreeGrafter"/>
</dbReference>
<dbReference type="OrthoDB" id="10262413at2759"/>
<dbReference type="InterPro" id="IPR036291">
    <property type="entry name" value="NAD(P)-bd_dom_sf"/>
</dbReference>
<evidence type="ECO:0000313" key="2">
    <source>
        <dbReference type="EMBL" id="THU78648.1"/>
    </source>
</evidence>
<name>A0A4S8KTA7_DENBC</name>
<dbReference type="PANTHER" id="PTHR48079">
    <property type="entry name" value="PROTEIN YEEZ"/>
    <property type="match status" value="1"/>
</dbReference>
<reference evidence="2 3" key="1">
    <citation type="journal article" date="2019" name="Nat. Ecol. Evol.">
        <title>Megaphylogeny resolves global patterns of mushroom evolution.</title>
        <authorList>
            <person name="Varga T."/>
            <person name="Krizsan K."/>
            <person name="Foldi C."/>
            <person name="Dima B."/>
            <person name="Sanchez-Garcia M."/>
            <person name="Sanchez-Ramirez S."/>
            <person name="Szollosi G.J."/>
            <person name="Szarkandi J.G."/>
            <person name="Papp V."/>
            <person name="Albert L."/>
            <person name="Andreopoulos W."/>
            <person name="Angelini C."/>
            <person name="Antonin V."/>
            <person name="Barry K.W."/>
            <person name="Bougher N.L."/>
            <person name="Buchanan P."/>
            <person name="Buyck B."/>
            <person name="Bense V."/>
            <person name="Catcheside P."/>
            <person name="Chovatia M."/>
            <person name="Cooper J."/>
            <person name="Damon W."/>
            <person name="Desjardin D."/>
            <person name="Finy P."/>
            <person name="Geml J."/>
            <person name="Haridas S."/>
            <person name="Hughes K."/>
            <person name="Justo A."/>
            <person name="Karasinski D."/>
            <person name="Kautmanova I."/>
            <person name="Kiss B."/>
            <person name="Kocsube S."/>
            <person name="Kotiranta H."/>
            <person name="LaButti K.M."/>
            <person name="Lechner B.E."/>
            <person name="Liimatainen K."/>
            <person name="Lipzen A."/>
            <person name="Lukacs Z."/>
            <person name="Mihaltcheva S."/>
            <person name="Morgado L.N."/>
            <person name="Niskanen T."/>
            <person name="Noordeloos M.E."/>
            <person name="Ohm R.A."/>
            <person name="Ortiz-Santana B."/>
            <person name="Ovrebo C."/>
            <person name="Racz N."/>
            <person name="Riley R."/>
            <person name="Savchenko A."/>
            <person name="Shiryaev A."/>
            <person name="Soop K."/>
            <person name="Spirin V."/>
            <person name="Szebenyi C."/>
            <person name="Tomsovsky M."/>
            <person name="Tulloss R.E."/>
            <person name="Uehling J."/>
            <person name="Grigoriev I.V."/>
            <person name="Vagvolgyi C."/>
            <person name="Papp T."/>
            <person name="Martin F.M."/>
            <person name="Miettinen O."/>
            <person name="Hibbett D.S."/>
            <person name="Nagy L.G."/>
        </authorList>
    </citation>
    <scope>NUCLEOTIDE SEQUENCE [LARGE SCALE GENOMIC DNA]</scope>
    <source>
        <strain evidence="2 3">CBS 962.96</strain>
    </source>
</reference>
<dbReference type="EMBL" id="ML180157">
    <property type="protein sequence ID" value="THU78648.1"/>
    <property type="molecule type" value="Genomic_DNA"/>
</dbReference>
<proteinExistence type="predicted"/>
<dbReference type="Proteomes" id="UP000297245">
    <property type="component" value="Unassembled WGS sequence"/>
</dbReference>
<gene>
    <name evidence="2" type="ORF">K435DRAFT_769267</name>
</gene>
<feature type="domain" description="NmrA-like" evidence="1">
    <location>
        <begin position="4"/>
        <end position="85"/>
    </location>
</feature>
<dbReference type="PANTHER" id="PTHR48079:SF6">
    <property type="entry name" value="NAD(P)-BINDING DOMAIN-CONTAINING PROTEIN-RELATED"/>
    <property type="match status" value="1"/>
</dbReference>
<dbReference type="InterPro" id="IPR051783">
    <property type="entry name" value="NAD(P)-dependent_oxidoreduct"/>
</dbReference>
<dbReference type="Gene3D" id="3.40.50.720">
    <property type="entry name" value="NAD(P)-binding Rossmann-like Domain"/>
    <property type="match status" value="1"/>
</dbReference>
<keyword evidence="3" id="KW-1185">Reference proteome</keyword>
<dbReference type="InterPro" id="IPR008030">
    <property type="entry name" value="NmrA-like"/>
</dbReference>
<dbReference type="Pfam" id="PF05368">
    <property type="entry name" value="NmrA"/>
    <property type="match status" value="1"/>
</dbReference>
<sequence length="351" mass="38231">MASKTKVLITGATGYIGGSVLNRLLQRSDLMSSLDIRVLVRSPEKAKKFEQFGFTPVIGSHADESVVVPAVSEVDILIATTDCDNLEAAQIALKGMKKRFDSTGKQPVYIECSGTGVYVEQSGGMHSTDTVYDDANPDQIETLAPTQPHRNVDLEILAADKEGYIKAYFILPPTVWGIATGPLVDAGLVNPHSRQIPVLIKACLQHRRGGMVGAGKNVWNNVEIHELADFFIILLDAVLNNKAGLGHGREGFYNTVNGEHTHYQLAESISKALVELGLGDNPTPSTFTKEEEEKYLSFWAPFYGTNSRCLATRAKALGWNPKKTTDDVLATMKTEIDTLVTTKRIDSIGPV</sequence>
<organism evidence="2 3">
    <name type="scientific">Dendrothele bispora (strain CBS 962.96)</name>
    <dbReference type="NCBI Taxonomy" id="1314807"/>
    <lineage>
        <taxon>Eukaryota</taxon>
        <taxon>Fungi</taxon>
        <taxon>Dikarya</taxon>
        <taxon>Basidiomycota</taxon>
        <taxon>Agaricomycotina</taxon>
        <taxon>Agaricomycetes</taxon>
        <taxon>Agaricomycetidae</taxon>
        <taxon>Agaricales</taxon>
        <taxon>Agaricales incertae sedis</taxon>
        <taxon>Dendrothele</taxon>
    </lineage>
</organism>
<dbReference type="GO" id="GO:0005737">
    <property type="term" value="C:cytoplasm"/>
    <property type="evidence" value="ECO:0007669"/>
    <property type="project" value="TreeGrafter"/>
</dbReference>
<protein>
    <submittedName>
        <fullName evidence="2">NAD(P)-binding protein</fullName>
    </submittedName>
</protein>
<evidence type="ECO:0000313" key="3">
    <source>
        <dbReference type="Proteomes" id="UP000297245"/>
    </source>
</evidence>
<evidence type="ECO:0000259" key="1">
    <source>
        <dbReference type="Pfam" id="PF05368"/>
    </source>
</evidence>